<proteinExistence type="predicted"/>
<dbReference type="SMART" id="SM00382">
    <property type="entry name" value="AAA"/>
    <property type="match status" value="1"/>
</dbReference>
<dbReference type="InterPro" id="IPR003593">
    <property type="entry name" value="AAA+_ATPase"/>
</dbReference>
<dbReference type="Gene3D" id="3.40.50.300">
    <property type="entry name" value="P-loop containing nucleotide triphosphate hydrolases"/>
    <property type="match status" value="1"/>
</dbReference>
<comment type="caution">
    <text evidence="3">The sequence shown here is derived from an EMBL/GenBank/DDBJ whole genome shotgun (WGS) entry which is preliminary data.</text>
</comment>
<feature type="compositionally biased region" description="Basic and acidic residues" evidence="1">
    <location>
        <begin position="966"/>
        <end position="979"/>
    </location>
</feature>
<protein>
    <submittedName>
        <fullName evidence="3">Telomerase Cajal body protein 1</fullName>
    </submittedName>
</protein>
<dbReference type="InterPro" id="IPR003959">
    <property type="entry name" value="ATPase_AAA_core"/>
</dbReference>
<dbReference type="Proteomes" id="UP000572268">
    <property type="component" value="Unassembled WGS sequence"/>
</dbReference>
<dbReference type="GO" id="GO:0005524">
    <property type="term" value="F:ATP binding"/>
    <property type="evidence" value="ECO:0007669"/>
    <property type="project" value="InterPro"/>
</dbReference>
<dbReference type="PANTHER" id="PTHR13211">
    <property type="entry name" value="TELOMERASE CAJAL BODY PROTEIN 1"/>
    <property type="match status" value="1"/>
</dbReference>
<dbReference type="Gene3D" id="2.130.10.10">
    <property type="entry name" value="YVTN repeat-like/Quinoprotein amine dehydrogenase"/>
    <property type="match status" value="2"/>
</dbReference>
<evidence type="ECO:0000313" key="4">
    <source>
        <dbReference type="Proteomes" id="UP000572268"/>
    </source>
</evidence>
<evidence type="ECO:0000313" key="3">
    <source>
        <dbReference type="EMBL" id="KAF4668092.1"/>
    </source>
</evidence>
<dbReference type="InterPro" id="IPR001680">
    <property type="entry name" value="WD40_rpt"/>
</dbReference>
<dbReference type="InterPro" id="IPR036322">
    <property type="entry name" value="WD40_repeat_dom_sf"/>
</dbReference>
<name>A0A7J6M949_PEROL</name>
<dbReference type="PANTHER" id="PTHR13211:SF0">
    <property type="entry name" value="TELOMERASE CAJAL BODY PROTEIN 1"/>
    <property type="match status" value="1"/>
</dbReference>
<dbReference type="SUPFAM" id="SSF50978">
    <property type="entry name" value="WD40 repeat-like"/>
    <property type="match status" value="1"/>
</dbReference>
<dbReference type="SUPFAM" id="SSF52540">
    <property type="entry name" value="P-loop containing nucleoside triphosphate hydrolases"/>
    <property type="match status" value="1"/>
</dbReference>
<dbReference type="GO" id="GO:0016887">
    <property type="term" value="F:ATP hydrolysis activity"/>
    <property type="evidence" value="ECO:0007669"/>
    <property type="project" value="InterPro"/>
</dbReference>
<dbReference type="Pfam" id="PF00400">
    <property type="entry name" value="WD40"/>
    <property type="match status" value="1"/>
</dbReference>
<reference evidence="3 4" key="1">
    <citation type="submission" date="2020-04" db="EMBL/GenBank/DDBJ databases">
        <title>Perkinsus olseni comparative genomics.</title>
        <authorList>
            <person name="Bogema D.R."/>
        </authorList>
    </citation>
    <scope>NUCLEOTIDE SEQUENCE [LARGE SCALE GENOMIC DNA]</scope>
    <source>
        <strain evidence="3">ATCC PRA-31</strain>
    </source>
</reference>
<organism evidence="3 4">
    <name type="scientific">Perkinsus olseni</name>
    <name type="common">Perkinsus atlanticus</name>
    <dbReference type="NCBI Taxonomy" id="32597"/>
    <lineage>
        <taxon>Eukaryota</taxon>
        <taxon>Sar</taxon>
        <taxon>Alveolata</taxon>
        <taxon>Perkinsozoa</taxon>
        <taxon>Perkinsea</taxon>
        <taxon>Perkinsida</taxon>
        <taxon>Perkinsidae</taxon>
        <taxon>Perkinsus</taxon>
    </lineage>
</organism>
<evidence type="ECO:0000256" key="1">
    <source>
        <dbReference type="SAM" id="MobiDB-lite"/>
    </source>
</evidence>
<dbReference type="InterPro" id="IPR015943">
    <property type="entry name" value="WD40/YVTN_repeat-like_dom_sf"/>
</dbReference>
<feature type="region of interest" description="Disordered" evidence="1">
    <location>
        <begin position="875"/>
        <end position="979"/>
    </location>
</feature>
<dbReference type="SMART" id="SM00320">
    <property type="entry name" value="WD40"/>
    <property type="match status" value="5"/>
</dbReference>
<feature type="domain" description="AAA+ ATPase" evidence="2">
    <location>
        <begin position="325"/>
        <end position="472"/>
    </location>
</feature>
<evidence type="ECO:0000259" key="2">
    <source>
        <dbReference type="SMART" id="SM00382"/>
    </source>
</evidence>
<dbReference type="Pfam" id="PF00004">
    <property type="entry name" value="AAA"/>
    <property type="match status" value="1"/>
</dbReference>
<accession>A0A7J6M949</accession>
<feature type="compositionally biased region" description="Low complexity" evidence="1">
    <location>
        <begin position="875"/>
        <end position="890"/>
    </location>
</feature>
<feature type="compositionally biased region" description="Pro residues" evidence="1">
    <location>
        <begin position="905"/>
        <end position="916"/>
    </location>
</feature>
<dbReference type="InterPro" id="IPR027417">
    <property type="entry name" value="P-loop_NTPase"/>
</dbReference>
<sequence>MATLTAVTVTRESWPRHSCLLSPIDLPEATAILLEGTNNSHKICLWALRSRELEAGRVELPSWARKELGSEVSVSVLSDQDDSPASWRLIIPACQPHWPDVLQAISLNPEVLRSAAERQLQQWPFLAQGHSVYLNLLGQSVKFTLEESELGGGLLAGFALPRSHSVTPPPPAKDCLYYNSHEDLRFADSLALSAFEILTFRPDRRSFTNLLHNLRPKAVTLLDVSHTPVNSEVCDGLWEACHRLRVPLLVVARDNLATVAGAWLSKFDKGDMIDCSPVTEDSTVSTSAAASVPCFGLEEQRKLLKEAVVFPFVYPNLYRQMGLRPSARVLVYGTSGSGKTTLIDSVLADFMPSRVSIVRVDVAGIFGKYLGSTERNLQRHFDAARLKLPAVLILDGLESIATAREEAADDDGTSGTYRRTLTTLLTCLDGVDADVEESLAVVATSTTPPDKLDPAVVRPGRFDKWIEVHRVADLDCMAANEDLSHSETSAFMTGCPPTSISCDAAGAVSTPYDDYNGSYNNYPRGVYWAPRGKHLMSYFADNTCRVFDADQGLARPVRTERAPGTITAMEMCPLGSEPSDFHYAVSVRDRPIHLVNLLTGEVAASYQGFSLTDEVTAASCLSFSQDGSRLLGGVAGQPQVWLWDLTRPGKSTYHRVLSTRKGKTGQRGIVSAAAWLDDKCYALGTYSRTIGIYDERHGSKKNAKCVKMLSAPDGGGITSLKLSPQGLLVSGHRTDTSMRVWDIRSSGTEPVTTLPRASKTNQRFDFSFLGNSRILATGDDSGHVLWYDILTGELLSSCLVSSSGTPCVAAQIEPVSCSRIAVATGQRVWPTYVSMGDDENTELLQPKTDNRVAVVKFSAPEGLLSAALPSAAAAEVAAEPQQQSETVPASEPEEAAPELSAPAEPKLPPPPEPQPVVVPDTFKGLPPPPGVAVTSPCSEGASNGIIAGPPEPLPSQAEADAGSAGEKTDDVDMVDAAKA</sequence>
<dbReference type="InterPro" id="IPR051150">
    <property type="entry name" value="SWT21/TCAB1_mRNA_Telomere"/>
</dbReference>
<dbReference type="EMBL" id="JABANN010000168">
    <property type="protein sequence ID" value="KAF4668092.1"/>
    <property type="molecule type" value="Genomic_DNA"/>
</dbReference>
<gene>
    <name evidence="3" type="primary">WRAP53_2</name>
    <name evidence="3" type="ORF">FOL46_002157</name>
</gene>
<dbReference type="AlphaFoldDB" id="A0A7J6M949"/>